<comment type="caution">
    <text evidence="5">The sequence shown here is derived from an EMBL/GenBank/DDBJ whole genome shotgun (WGS) entry which is preliminary data.</text>
</comment>
<protein>
    <recommendedName>
        <fullName evidence="4">NIF system FeS cluster assembly NifU C-terminal domain-containing protein</fullName>
    </recommendedName>
</protein>
<evidence type="ECO:0000313" key="6">
    <source>
        <dbReference type="Proteomes" id="UP001530293"/>
    </source>
</evidence>
<feature type="compositionally biased region" description="Polar residues" evidence="2">
    <location>
        <begin position="59"/>
        <end position="80"/>
    </location>
</feature>
<dbReference type="Gene3D" id="3.30.300.130">
    <property type="entry name" value="Fe-S cluster assembly (FSCA)"/>
    <property type="match status" value="2"/>
</dbReference>
<dbReference type="GO" id="GO:0009536">
    <property type="term" value="C:plastid"/>
    <property type="evidence" value="ECO:0007669"/>
    <property type="project" value="UniProtKB-ARBA"/>
</dbReference>
<keyword evidence="6" id="KW-1185">Reference proteome</keyword>
<dbReference type="Proteomes" id="UP001530293">
    <property type="component" value="Unassembled WGS sequence"/>
</dbReference>
<dbReference type="InterPro" id="IPR034904">
    <property type="entry name" value="FSCA_dom_sf"/>
</dbReference>
<gene>
    <name evidence="5" type="ORF">ACHAWU_003433</name>
</gene>
<comment type="similarity">
    <text evidence="1">Belongs to the NifU family.</text>
</comment>
<proteinExistence type="inferred from homology"/>
<name>A0ABD3MSL7_9STRA</name>
<evidence type="ECO:0000256" key="1">
    <source>
        <dbReference type="ARBA" id="ARBA00006420"/>
    </source>
</evidence>
<dbReference type="SUPFAM" id="SSF117916">
    <property type="entry name" value="Fe-S cluster assembly (FSCA) domain-like"/>
    <property type="match status" value="2"/>
</dbReference>
<sequence>MNMKLSPLVALLPYLTILGTVQSFTNNGAAPFPPISSLRSIRYTRYAPTARGMTIVSPFDNSSESESVVATATPTTSYSPLPTDDEPLDLTWENVDLVLEEMRPYLLQDGGNVAISEIDGPIVRLELQGACGTCPSSTQTMKMGLERKLKERIPEIQEVIQAMPDSPDLNEEQINVVLDSVRPFLNVAGGTINVSSIAGAGGVQPTIILKMEGAAASLNSVKLEIAQRLQRHFMIAGLKVEWA</sequence>
<feature type="signal peptide" evidence="3">
    <location>
        <begin position="1"/>
        <end position="23"/>
    </location>
</feature>
<feature type="region of interest" description="Disordered" evidence="2">
    <location>
        <begin position="57"/>
        <end position="85"/>
    </location>
</feature>
<evidence type="ECO:0000313" key="5">
    <source>
        <dbReference type="EMBL" id="KAL3766677.1"/>
    </source>
</evidence>
<dbReference type="InterPro" id="IPR001075">
    <property type="entry name" value="NIF_FeS_clus_asmbl_NifU_C"/>
</dbReference>
<feature type="domain" description="NIF system FeS cluster assembly NifU C-terminal" evidence="4">
    <location>
        <begin position="96"/>
        <end position="160"/>
    </location>
</feature>
<organism evidence="5 6">
    <name type="scientific">Discostella pseudostelligera</name>
    <dbReference type="NCBI Taxonomy" id="259834"/>
    <lineage>
        <taxon>Eukaryota</taxon>
        <taxon>Sar</taxon>
        <taxon>Stramenopiles</taxon>
        <taxon>Ochrophyta</taxon>
        <taxon>Bacillariophyta</taxon>
        <taxon>Coscinodiscophyceae</taxon>
        <taxon>Thalassiosirophycidae</taxon>
        <taxon>Stephanodiscales</taxon>
        <taxon>Stephanodiscaceae</taxon>
        <taxon>Discostella</taxon>
    </lineage>
</organism>
<dbReference type="FunFam" id="3.30.300.130:FF:000003">
    <property type="entry name" value="NifU-like protein 3, chloroplastic"/>
    <property type="match status" value="1"/>
</dbReference>
<evidence type="ECO:0000256" key="2">
    <source>
        <dbReference type="SAM" id="MobiDB-lite"/>
    </source>
</evidence>
<accession>A0ABD3MSL7</accession>
<feature type="chain" id="PRO_5044850066" description="NIF system FeS cluster assembly NifU C-terminal domain-containing protein" evidence="3">
    <location>
        <begin position="24"/>
        <end position="243"/>
    </location>
</feature>
<evidence type="ECO:0000259" key="4">
    <source>
        <dbReference type="Pfam" id="PF01106"/>
    </source>
</evidence>
<dbReference type="EMBL" id="JALLBG020000082">
    <property type="protein sequence ID" value="KAL3766677.1"/>
    <property type="molecule type" value="Genomic_DNA"/>
</dbReference>
<dbReference type="GO" id="GO:0005198">
    <property type="term" value="F:structural molecule activity"/>
    <property type="evidence" value="ECO:0007669"/>
    <property type="project" value="UniProtKB-ARBA"/>
</dbReference>
<dbReference type="Pfam" id="PF01106">
    <property type="entry name" value="NifU"/>
    <property type="match status" value="1"/>
</dbReference>
<keyword evidence="3" id="KW-0732">Signal</keyword>
<evidence type="ECO:0000256" key="3">
    <source>
        <dbReference type="SAM" id="SignalP"/>
    </source>
</evidence>
<dbReference type="AlphaFoldDB" id="A0ABD3MSL7"/>
<dbReference type="PANTHER" id="PTHR11178">
    <property type="entry name" value="IRON-SULFUR CLUSTER SCAFFOLD PROTEIN NFU-RELATED"/>
    <property type="match status" value="1"/>
</dbReference>
<reference evidence="5 6" key="1">
    <citation type="submission" date="2024-10" db="EMBL/GenBank/DDBJ databases">
        <title>Updated reference genomes for cyclostephanoid diatoms.</title>
        <authorList>
            <person name="Roberts W.R."/>
            <person name="Alverson A.J."/>
        </authorList>
    </citation>
    <scope>NUCLEOTIDE SEQUENCE [LARGE SCALE GENOMIC DNA]</scope>
    <source>
        <strain evidence="5 6">AJA232-27</strain>
    </source>
</reference>
<dbReference type="PANTHER" id="PTHR11178:SF25">
    <property type="entry name" value="NIFU-LIKE PROTEIN 3, CHLOROPLASTIC"/>
    <property type="match status" value="1"/>
</dbReference>